<dbReference type="EMBL" id="LXQA010105734">
    <property type="protein sequence ID" value="MCI17508.1"/>
    <property type="molecule type" value="Genomic_DNA"/>
</dbReference>
<evidence type="ECO:0000256" key="1">
    <source>
        <dbReference type="SAM" id="MobiDB-lite"/>
    </source>
</evidence>
<dbReference type="AlphaFoldDB" id="A0A392Q0A6"/>
<sequence>MLDASSGGALLSKSYNEGFDLIESITANTYQWPTSRTNSAPAKRTAGILEVNETTTLSAQIAQLSNMMKTFMTTPAKTATEPEPVKVNFMQETQKFVVDSKNQILAQGVSIKNLENQIGQIATALSSRTTGALPSSTESPASTSNDKGKETCKVIYGLRSGREYERPSMGDIVTEADSKASTSEEHPVSEPKQSLSPA</sequence>
<evidence type="ECO:0008006" key="4">
    <source>
        <dbReference type="Google" id="ProtNLM"/>
    </source>
</evidence>
<organism evidence="2 3">
    <name type="scientific">Trifolium medium</name>
    <dbReference type="NCBI Taxonomy" id="97028"/>
    <lineage>
        <taxon>Eukaryota</taxon>
        <taxon>Viridiplantae</taxon>
        <taxon>Streptophyta</taxon>
        <taxon>Embryophyta</taxon>
        <taxon>Tracheophyta</taxon>
        <taxon>Spermatophyta</taxon>
        <taxon>Magnoliopsida</taxon>
        <taxon>eudicotyledons</taxon>
        <taxon>Gunneridae</taxon>
        <taxon>Pentapetalae</taxon>
        <taxon>rosids</taxon>
        <taxon>fabids</taxon>
        <taxon>Fabales</taxon>
        <taxon>Fabaceae</taxon>
        <taxon>Papilionoideae</taxon>
        <taxon>50 kb inversion clade</taxon>
        <taxon>NPAAA clade</taxon>
        <taxon>Hologalegina</taxon>
        <taxon>IRL clade</taxon>
        <taxon>Trifolieae</taxon>
        <taxon>Trifolium</taxon>
    </lineage>
</organism>
<keyword evidence="3" id="KW-1185">Reference proteome</keyword>
<feature type="compositionally biased region" description="Basic and acidic residues" evidence="1">
    <location>
        <begin position="176"/>
        <end position="189"/>
    </location>
</feature>
<comment type="caution">
    <text evidence="2">The sequence shown here is derived from an EMBL/GenBank/DDBJ whole genome shotgun (WGS) entry which is preliminary data.</text>
</comment>
<feature type="region of interest" description="Disordered" evidence="1">
    <location>
        <begin position="164"/>
        <end position="198"/>
    </location>
</feature>
<name>A0A392Q0A6_9FABA</name>
<proteinExistence type="predicted"/>
<reference evidence="2 3" key="1">
    <citation type="journal article" date="2018" name="Front. Plant Sci.">
        <title>Red Clover (Trifolium pratense) and Zigzag Clover (T. medium) - A Picture of Genomic Similarities and Differences.</title>
        <authorList>
            <person name="Dluhosova J."/>
            <person name="Istvanek J."/>
            <person name="Nedelnik J."/>
            <person name="Repkova J."/>
        </authorList>
    </citation>
    <scope>NUCLEOTIDE SEQUENCE [LARGE SCALE GENOMIC DNA]</scope>
    <source>
        <strain evidence="3">cv. 10/8</strain>
        <tissue evidence="2">Leaf</tissue>
    </source>
</reference>
<protein>
    <recommendedName>
        <fullName evidence="4">Retrotransposon gag protein</fullName>
    </recommendedName>
</protein>
<dbReference type="Proteomes" id="UP000265520">
    <property type="component" value="Unassembled WGS sequence"/>
</dbReference>
<accession>A0A392Q0A6</accession>
<feature type="compositionally biased region" description="Polar residues" evidence="1">
    <location>
        <begin position="128"/>
        <end position="145"/>
    </location>
</feature>
<evidence type="ECO:0000313" key="3">
    <source>
        <dbReference type="Proteomes" id="UP000265520"/>
    </source>
</evidence>
<feature type="non-terminal residue" evidence="2">
    <location>
        <position position="198"/>
    </location>
</feature>
<evidence type="ECO:0000313" key="2">
    <source>
        <dbReference type="EMBL" id="MCI17508.1"/>
    </source>
</evidence>
<feature type="region of interest" description="Disordered" evidence="1">
    <location>
        <begin position="128"/>
        <end position="151"/>
    </location>
</feature>